<evidence type="ECO:0000313" key="11">
    <source>
        <dbReference type="Proteomes" id="UP000594262"/>
    </source>
</evidence>
<dbReference type="AlphaFoldDB" id="A0A7M5V3E4"/>
<feature type="transmembrane region" description="Helical" evidence="8">
    <location>
        <begin position="74"/>
        <end position="98"/>
    </location>
</feature>
<feature type="transmembrane region" description="Helical" evidence="8">
    <location>
        <begin position="397"/>
        <end position="417"/>
    </location>
</feature>
<dbReference type="GO" id="GO:0022857">
    <property type="term" value="F:transmembrane transporter activity"/>
    <property type="evidence" value="ECO:0007669"/>
    <property type="project" value="InterPro"/>
</dbReference>
<name>A0A7M5V3E4_9CNID</name>
<dbReference type="InterPro" id="IPR052081">
    <property type="entry name" value="Dispatched_Hh_regulator"/>
</dbReference>
<dbReference type="SUPFAM" id="SSF82866">
    <property type="entry name" value="Multidrug efflux transporter AcrB transmembrane domain"/>
    <property type="match status" value="2"/>
</dbReference>
<feature type="transmembrane region" description="Helical" evidence="8">
    <location>
        <begin position="939"/>
        <end position="965"/>
    </location>
</feature>
<dbReference type="InterPro" id="IPR001036">
    <property type="entry name" value="Acrflvin-R"/>
</dbReference>
<organism evidence="10 11">
    <name type="scientific">Clytia hemisphaerica</name>
    <dbReference type="NCBI Taxonomy" id="252671"/>
    <lineage>
        <taxon>Eukaryota</taxon>
        <taxon>Metazoa</taxon>
        <taxon>Cnidaria</taxon>
        <taxon>Hydrozoa</taxon>
        <taxon>Hydroidolina</taxon>
        <taxon>Leptothecata</taxon>
        <taxon>Obeliida</taxon>
        <taxon>Clytiidae</taxon>
        <taxon>Clytia</taxon>
    </lineage>
</organism>
<feature type="transmembrane region" description="Helical" evidence="8">
    <location>
        <begin position="482"/>
        <end position="501"/>
    </location>
</feature>
<evidence type="ECO:0000256" key="5">
    <source>
        <dbReference type="ARBA" id="ARBA00023180"/>
    </source>
</evidence>
<evidence type="ECO:0000256" key="2">
    <source>
        <dbReference type="ARBA" id="ARBA00022692"/>
    </source>
</evidence>
<evidence type="ECO:0000256" key="3">
    <source>
        <dbReference type="ARBA" id="ARBA00022989"/>
    </source>
</evidence>
<feature type="compositionally biased region" description="Low complexity" evidence="7">
    <location>
        <begin position="1016"/>
        <end position="1033"/>
    </location>
</feature>
<dbReference type="GO" id="GO:0007224">
    <property type="term" value="P:smoothened signaling pathway"/>
    <property type="evidence" value="ECO:0007669"/>
    <property type="project" value="TreeGrafter"/>
</dbReference>
<feature type="transmembrane region" description="Helical" evidence="8">
    <location>
        <begin position="593"/>
        <end position="611"/>
    </location>
</feature>
<feature type="domain" description="SSD" evidence="9">
    <location>
        <begin position="813"/>
        <end position="993"/>
    </location>
</feature>
<dbReference type="InterPro" id="IPR053958">
    <property type="entry name" value="HMGCR/SNAP/NPC1-like_SSD"/>
</dbReference>
<evidence type="ECO:0000256" key="8">
    <source>
        <dbReference type="SAM" id="Phobius"/>
    </source>
</evidence>
<feature type="transmembrane region" description="Helical" evidence="8">
    <location>
        <begin position="372"/>
        <end position="392"/>
    </location>
</feature>
<accession>A0A7M5V3E4</accession>
<feature type="transmembrane region" description="Helical" evidence="8">
    <location>
        <begin position="429"/>
        <end position="452"/>
    </location>
</feature>
<proteinExistence type="inferred from homology"/>
<protein>
    <recommendedName>
        <fullName evidence="9">SSD domain-containing protein</fullName>
    </recommendedName>
</protein>
<feature type="domain" description="SSD" evidence="9">
    <location>
        <begin position="427"/>
        <end position="536"/>
    </location>
</feature>
<keyword evidence="5" id="KW-0325">Glycoprotein</keyword>
<dbReference type="Gene3D" id="1.20.1640.10">
    <property type="entry name" value="Multidrug efflux transporter AcrB transmembrane domain"/>
    <property type="match status" value="2"/>
</dbReference>
<dbReference type="GO" id="GO:0016020">
    <property type="term" value="C:membrane"/>
    <property type="evidence" value="ECO:0007669"/>
    <property type="project" value="UniProtKB-SubCell"/>
</dbReference>
<evidence type="ECO:0000256" key="7">
    <source>
        <dbReference type="SAM" id="MobiDB-lite"/>
    </source>
</evidence>
<feature type="transmembrane region" description="Helical" evidence="8">
    <location>
        <begin position="847"/>
        <end position="867"/>
    </location>
</feature>
<dbReference type="Pfam" id="PF12349">
    <property type="entry name" value="Sterol-sensing"/>
    <property type="match status" value="1"/>
</dbReference>
<feature type="transmembrane region" description="Helical" evidence="8">
    <location>
        <begin position="971"/>
        <end position="994"/>
    </location>
</feature>
<keyword evidence="11" id="KW-1185">Reference proteome</keyword>
<dbReference type="PROSITE" id="PS50156">
    <property type="entry name" value="SSD"/>
    <property type="match status" value="2"/>
</dbReference>
<evidence type="ECO:0000256" key="6">
    <source>
        <dbReference type="ARBA" id="ARBA00038046"/>
    </source>
</evidence>
<feature type="transmembrane region" description="Helical" evidence="8">
    <location>
        <begin position="899"/>
        <end position="918"/>
    </location>
</feature>
<keyword evidence="2 8" id="KW-0812">Transmembrane</keyword>
<feature type="transmembrane region" description="Helical" evidence="8">
    <location>
        <begin position="513"/>
        <end position="536"/>
    </location>
</feature>
<comment type="similarity">
    <text evidence="6">Belongs to the dispatched family.</text>
</comment>
<comment type="subcellular location">
    <subcellularLocation>
        <location evidence="1">Membrane</location>
        <topology evidence="1">Multi-pass membrane protein</topology>
    </subcellularLocation>
</comment>
<evidence type="ECO:0000259" key="9">
    <source>
        <dbReference type="PROSITE" id="PS50156"/>
    </source>
</evidence>
<evidence type="ECO:0000256" key="1">
    <source>
        <dbReference type="ARBA" id="ARBA00004141"/>
    </source>
</evidence>
<evidence type="ECO:0000313" key="10">
    <source>
        <dbReference type="EnsemblMetazoa" id="CLYHEMP002881.2"/>
    </source>
</evidence>
<dbReference type="PANTHER" id="PTHR45951">
    <property type="entry name" value="PROTEIN DISPATCHED-RELATED"/>
    <property type="match status" value="1"/>
</dbReference>
<dbReference type="PRINTS" id="PR00702">
    <property type="entry name" value="ACRIFLAVINRP"/>
</dbReference>
<sequence>MFISDDVKPNVSCCFNMVVVEKTMNTVADSSLMMADKTQAPHTEEDTHAKIRRKEEYDTVARILRPYCRFLVRWPVLVIGPVLFVFAWSIILSVIPALGSKDFPDFSEPTKGFEPRGTDISKRAAALSNLDKNRWGDYQLTNVPGTNYTGRLTSRKRRSTSLSLTSKLYTDFYFIYKASGNILTVQNLNNLCKLHKKYLRSYPRYDEYFNTQSDSTHHLANYIAALNNLPDCDTLQENHVDHFKNILKQCYGYYKNGTLKTCVDSTDAFGCTNVKQMCHYNTTLHTPSSMKRLVYNSFYYLIDSASHSDLDNVQYTASIDSLTWYLRDPDSGFFEPLYNDRLTDLESVKVGDVQVAGFNMWNLKFYLFQTEIITQSLYIIAAIVLVILFIWFYSGSIFIGLMTLACIIIALVISYFVYGRVFDMNFFPFLNMVTLIFIVGIGADDAFVYTGIWGEARQIYPLNMYIYEECLIKWTIHSIRHALLAMLVTSLTTASAFYANVSSVVTSVKCFGLFAGTSIIINYLLMITLFPAVVILHEKYLGKCMNRLCPGACKDPAVPAEHQRVSALQRNLDDISNTIFSQYLPTAIIKFRWIWIVFLLALGIGGCVVTFSSPGLNPPSTGEFQMFTSGSPLEQYDLNLKKLFASGSGSGGDDRHVSFMFGIKAVDNGYHFDPDSRGTIELYDGPLDLGNVQTWLKGFCENLIRAPFIQRSPSCANLQLLYDSLEGACPIGQTTCCNLTLPVASDVFMKCFYSNIEEKTMGRTWFTMHDPIFDETSDLKVILISAETTYRYTDEFGYNRDASEEVDSWFNEQYSNITSSKFPGFWYIENHFYDLQLGLFEGTKESLGIAIGVAFIVILLTTLNVFLSLYSILTITFIISVTVGVLVLSGWKLNILESIVFSVAAGLSADFTLHYSVAYQTSLHKHDRVERVKESLSHIGPAILMGACTTFIAGLVMTPSAVLVYLQMAQFLMLVMFISWLFSTFFFLPVCAVFGPTGNMGQLTCKKVKNVQNSIRKNNNSTTTTNGMSNQNSAYNEGSTSKVEVPMEPIA</sequence>
<dbReference type="InterPro" id="IPR000731">
    <property type="entry name" value="SSD"/>
</dbReference>
<dbReference type="OrthoDB" id="193905at2759"/>
<dbReference type="Proteomes" id="UP000594262">
    <property type="component" value="Unplaced"/>
</dbReference>
<dbReference type="EnsemblMetazoa" id="CLYHEMT002881.2">
    <property type="protein sequence ID" value="CLYHEMP002881.2"/>
    <property type="gene ID" value="CLYHEMG002881"/>
</dbReference>
<reference evidence="10" key="1">
    <citation type="submission" date="2021-01" db="UniProtKB">
        <authorList>
            <consortium name="EnsemblMetazoa"/>
        </authorList>
    </citation>
    <scope>IDENTIFICATION</scope>
</reference>
<keyword evidence="4 8" id="KW-0472">Membrane</keyword>
<feature type="transmembrane region" description="Helical" evidence="8">
    <location>
        <begin position="872"/>
        <end position="893"/>
    </location>
</feature>
<evidence type="ECO:0000256" key="4">
    <source>
        <dbReference type="ARBA" id="ARBA00023136"/>
    </source>
</evidence>
<keyword evidence="3 8" id="KW-1133">Transmembrane helix</keyword>
<feature type="region of interest" description="Disordered" evidence="7">
    <location>
        <begin position="1016"/>
        <end position="1051"/>
    </location>
</feature>
<dbReference type="PANTHER" id="PTHR45951:SF3">
    <property type="entry name" value="PROTEIN DISPATCHED"/>
    <property type="match status" value="1"/>
</dbReference>